<dbReference type="GO" id="GO:0006313">
    <property type="term" value="P:DNA transposition"/>
    <property type="evidence" value="ECO:0007669"/>
    <property type="project" value="InterPro"/>
</dbReference>
<reference evidence="3" key="1">
    <citation type="submission" date="2015-04" db="EMBL/GenBank/DDBJ databases">
        <title>Physiological reanalysis, assessment of diazotrophy, and genome sequences of multiple isolates of Streptomyces thermoautotrophicus.</title>
        <authorList>
            <person name="MacKellar D.C."/>
            <person name="Lieber L."/>
            <person name="Norman J."/>
            <person name="Bolger A."/>
            <person name="Tobin C."/>
            <person name="Murray J.W."/>
            <person name="Chang R."/>
            <person name="Ford T."/>
            <person name="Nguyen P.Q."/>
            <person name="Woodward J."/>
            <person name="Permingeat H."/>
            <person name="Joshi N.S."/>
            <person name="Silver P.A."/>
            <person name="Usadel B."/>
            <person name="Rutherford A.W."/>
            <person name="Friesen M."/>
            <person name="Prell J."/>
        </authorList>
    </citation>
    <scope>NUCLEOTIDE SEQUENCE [LARGE SCALE GENOMIC DNA]</scope>
    <source>
        <strain evidence="3">H1</strain>
    </source>
</reference>
<accession>A0A132MSV0</accession>
<dbReference type="Proteomes" id="UP000070188">
    <property type="component" value="Unassembled WGS sequence"/>
</dbReference>
<gene>
    <name evidence="2" type="ORF">LI90_1902</name>
</gene>
<dbReference type="EMBL" id="LAXD01000001">
    <property type="protein sequence ID" value="KWX00874.1"/>
    <property type="molecule type" value="Genomic_DNA"/>
</dbReference>
<dbReference type="Pfam" id="PF02371">
    <property type="entry name" value="Transposase_20"/>
    <property type="match status" value="1"/>
</dbReference>
<dbReference type="PANTHER" id="PTHR33055">
    <property type="entry name" value="TRANSPOSASE FOR INSERTION SEQUENCE ELEMENT IS1111A"/>
    <property type="match status" value="1"/>
</dbReference>
<dbReference type="PANTHER" id="PTHR33055:SF16">
    <property type="entry name" value="TRANSPOSASE FOR INSERTION SEQUENCE ELEMENT IS1547"/>
    <property type="match status" value="1"/>
</dbReference>
<organism evidence="2 3">
    <name type="scientific">Carbonactinospora thermoautotrophica</name>
    <dbReference type="NCBI Taxonomy" id="1469144"/>
    <lineage>
        <taxon>Bacteria</taxon>
        <taxon>Bacillati</taxon>
        <taxon>Actinomycetota</taxon>
        <taxon>Actinomycetes</taxon>
        <taxon>Kitasatosporales</taxon>
        <taxon>Carbonactinosporaceae</taxon>
        <taxon>Carbonactinospora</taxon>
    </lineage>
</organism>
<evidence type="ECO:0000313" key="2">
    <source>
        <dbReference type="EMBL" id="KWX00874.1"/>
    </source>
</evidence>
<comment type="caution">
    <text evidence="2">The sequence shown here is derived from an EMBL/GenBank/DDBJ whole genome shotgun (WGS) entry which is preliminary data.</text>
</comment>
<evidence type="ECO:0000259" key="1">
    <source>
        <dbReference type="Pfam" id="PF02371"/>
    </source>
</evidence>
<dbReference type="GO" id="GO:0004803">
    <property type="term" value="F:transposase activity"/>
    <property type="evidence" value="ECO:0007669"/>
    <property type="project" value="InterPro"/>
</dbReference>
<dbReference type="InterPro" id="IPR047650">
    <property type="entry name" value="Transpos_IS110"/>
</dbReference>
<name>A0A132MSV0_9ACTN</name>
<dbReference type="PATRIC" id="fig|1469144.10.peg.2053"/>
<proteinExistence type="predicted"/>
<dbReference type="STRING" id="1469144.LI90_1902"/>
<feature type="domain" description="Transposase IS116/IS110/IS902 C-terminal" evidence="1">
    <location>
        <begin position="3"/>
        <end position="62"/>
    </location>
</feature>
<dbReference type="GO" id="GO:0003677">
    <property type="term" value="F:DNA binding"/>
    <property type="evidence" value="ECO:0007669"/>
    <property type="project" value="InterPro"/>
</dbReference>
<dbReference type="InterPro" id="IPR003346">
    <property type="entry name" value="Transposase_20"/>
</dbReference>
<sequence>MLSAAVILGETAGVGRFRSKAAFARFNGTAPIPVWSATTERVRLSRGGNRRVNRVLHLIAVTQGCGAGPGKDYVDKLIAAGKTPTEALRLLRRRLSDRVSRTLLADERRRANSTRASGSRPGWWCVSRPNR</sequence>
<evidence type="ECO:0000313" key="3">
    <source>
        <dbReference type="Proteomes" id="UP000070188"/>
    </source>
</evidence>
<keyword evidence="3" id="KW-1185">Reference proteome</keyword>
<dbReference type="AlphaFoldDB" id="A0A132MSV0"/>
<protein>
    <submittedName>
        <fullName evidence="2">Transposase IS116/IS110/IS902 family protein</fullName>
    </submittedName>
</protein>
<dbReference type="RefSeq" id="WP_066886766.1">
    <property type="nucleotide sequence ID" value="NZ_JYIJ01000019.1"/>
</dbReference>